<reference evidence="1" key="1">
    <citation type="submission" date="2014-09" db="EMBL/GenBank/DDBJ databases">
        <authorList>
            <person name="Magalhaes I.L.F."/>
            <person name="Oliveira U."/>
            <person name="Santos F.R."/>
            <person name="Vidigal T.H.D.A."/>
            <person name="Brescovit A.D."/>
            <person name="Santos A.J."/>
        </authorList>
    </citation>
    <scope>NUCLEOTIDE SEQUENCE</scope>
    <source>
        <tissue evidence="1">Shoot tissue taken approximately 20 cm above the soil surface</tissue>
    </source>
</reference>
<proteinExistence type="predicted"/>
<evidence type="ECO:0000313" key="1">
    <source>
        <dbReference type="EMBL" id="JAD18648.1"/>
    </source>
</evidence>
<reference evidence="1" key="2">
    <citation type="journal article" date="2015" name="Data Brief">
        <title>Shoot transcriptome of the giant reed, Arundo donax.</title>
        <authorList>
            <person name="Barrero R.A."/>
            <person name="Guerrero F.D."/>
            <person name="Moolhuijzen P."/>
            <person name="Goolsby J.A."/>
            <person name="Tidwell J."/>
            <person name="Bellgard S.E."/>
            <person name="Bellgard M.I."/>
        </authorList>
    </citation>
    <scope>NUCLEOTIDE SEQUENCE</scope>
    <source>
        <tissue evidence="1">Shoot tissue taken approximately 20 cm above the soil surface</tissue>
    </source>
</reference>
<dbReference type="AlphaFoldDB" id="A0A0A8Y0Z5"/>
<accession>A0A0A8Y0Z5</accession>
<protein>
    <submittedName>
        <fullName evidence="1">Uncharacterized protein</fullName>
    </submittedName>
</protein>
<sequence length="39" mass="4239">MLCVSSHACKNRMSLPGTLSCQCTRIYLAAVAYLSVFCP</sequence>
<name>A0A0A8Y0Z5_ARUDO</name>
<dbReference type="EMBL" id="GBRH01279247">
    <property type="protein sequence ID" value="JAD18648.1"/>
    <property type="molecule type" value="Transcribed_RNA"/>
</dbReference>
<organism evidence="1">
    <name type="scientific">Arundo donax</name>
    <name type="common">Giant reed</name>
    <name type="synonym">Donax arundinaceus</name>
    <dbReference type="NCBI Taxonomy" id="35708"/>
    <lineage>
        <taxon>Eukaryota</taxon>
        <taxon>Viridiplantae</taxon>
        <taxon>Streptophyta</taxon>
        <taxon>Embryophyta</taxon>
        <taxon>Tracheophyta</taxon>
        <taxon>Spermatophyta</taxon>
        <taxon>Magnoliopsida</taxon>
        <taxon>Liliopsida</taxon>
        <taxon>Poales</taxon>
        <taxon>Poaceae</taxon>
        <taxon>PACMAD clade</taxon>
        <taxon>Arundinoideae</taxon>
        <taxon>Arundineae</taxon>
        <taxon>Arundo</taxon>
    </lineage>
</organism>